<feature type="transmembrane region" description="Helical" evidence="2">
    <location>
        <begin position="402"/>
        <end position="419"/>
    </location>
</feature>
<evidence type="ECO:0000256" key="2">
    <source>
        <dbReference type="SAM" id="Phobius"/>
    </source>
</evidence>
<feature type="transmembrane region" description="Helical" evidence="2">
    <location>
        <begin position="327"/>
        <end position="347"/>
    </location>
</feature>
<dbReference type="Pfam" id="PF01770">
    <property type="entry name" value="Folate_carrier"/>
    <property type="match status" value="1"/>
</dbReference>
<gene>
    <name evidence="3" type="ORF">KIN20_029948</name>
</gene>
<dbReference type="EMBL" id="JAHQIW010006271">
    <property type="protein sequence ID" value="KAJ1368694.1"/>
    <property type="molecule type" value="Genomic_DNA"/>
</dbReference>
<feature type="transmembrane region" description="Helical" evidence="2">
    <location>
        <begin position="73"/>
        <end position="94"/>
    </location>
</feature>
<protein>
    <recommendedName>
        <fullName evidence="5">Reduced folate carrier</fullName>
    </recommendedName>
</protein>
<dbReference type="InterPro" id="IPR036259">
    <property type="entry name" value="MFS_trans_sf"/>
</dbReference>
<reference evidence="3" key="1">
    <citation type="submission" date="2021-06" db="EMBL/GenBank/DDBJ databases">
        <title>Parelaphostrongylus tenuis whole genome reference sequence.</title>
        <authorList>
            <person name="Garwood T.J."/>
            <person name="Larsen P.A."/>
            <person name="Fountain-Jones N.M."/>
            <person name="Garbe J.R."/>
            <person name="Macchietto M.G."/>
            <person name="Kania S.A."/>
            <person name="Gerhold R.W."/>
            <person name="Richards J.E."/>
            <person name="Wolf T.M."/>
        </authorList>
    </citation>
    <scope>NUCLEOTIDE SEQUENCE</scope>
    <source>
        <strain evidence="3">MNPRO001-30</strain>
        <tissue evidence="3">Meninges</tissue>
    </source>
</reference>
<feature type="transmembrane region" description="Helical" evidence="2">
    <location>
        <begin position="100"/>
        <end position="119"/>
    </location>
</feature>
<evidence type="ECO:0000313" key="3">
    <source>
        <dbReference type="EMBL" id="KAJ1368694.1"/>
    </source>
</evidence>
<feature type="transmembrane region" description="Helical" evidence="2">
    <location>
        <begin position="359"/>
        <end position="382"/>
    </location>
</feature>
<name>A0AAD5R3A1_PARTN</name>
<dbReference type="NCBIfam" id="TIGR00806">
    <property type="entry name" value="rfc"/>
    <property type="match status" value="1"/>
</dbReference>
<keyword evidence="2" id="KW-0812">Transmembrane</keyword>
<feature type="transmembrane region" description="Helical" evidence="2">
    <location>
        <begin position="240"/>
        <end position="263"/>
    </location>
</feature>
<dbReference type="AlphaFoldDB" id="A0AAD5R3A1"/>
<dbReference type="PANTHER" id="PTHR10686">
    <property type="entry name" value="FOLATE TRANSPORTER"/>
    <property type="match status" value="1"/>
</dbReference>
<accession>A0AAD5R3A1</accession>
<dbReference type="GO" id="GO:0090482">
    <property type="term" value="F:vitamin transmembrane transporter activity"/>
    <property type="evidence" value="ECO:0007669"/>
    <property type="project" value="InterPro"/>
</dbReference>
<comment type="caution">
    <text evidence="3">The sequence shown here is derived from an EMBL/GenBank/DDBJ whole genome shotgun (WGS) entry which is preliminary data.</text>
</comment>
<proteinExistence type="inferred from homology"/>
<dbReference type="Proteomes" id="UP001196413">
    <property type="component" value="Unassembled WGS sequence"/>
</dbReference>
<feature type="transmembrane region" description="Helical" evidence="2">
    <location>
        <begin position="160"/>
        <end position="183"/>
    </location>
</feature>
<keyword evidence="4" id="KW-1185">Reference proteome</keyword>
<dbReference type="InterPro" id="IPR002666">
    <property type="entry name" value="Folate_carrier"/>
</dbReference>
<dbReference type="SUPFAM" id="SSF103473">
    <property type="entry name" value="MFS general substrate transporter"/>
    <property type="match status" value="1"/>
</dbReference>
<comment type="similarity">
    <text evidence="1">Belongs to the reduced folate carrier (RFC) transporter (TC 2.A.48) family.</text>
</comment>
<dbReference type="PANTHER" id="PTHR10686:SF18">
    <property type="entry name" value="IP11787P-RELATED"/>
    <property type="match status" value="1"/>
</dbReference>
<dbReference type="GO" id="GO:0005886">
    <property type="term" value="C:plasma membrane"/>
    <property type="evidence" value="ECO:0007669"/>
    <property type="project" value="TreeGrafter"/>
</dbReference>
<evidence type="ECO:0000313" key="4">
    <source>
        <dbReference type="Proteomes" id="UP001196413"/>
    </source>
</evidence>
<evidence type="ECO:0008006" key="5">
    <source>
        <dbReference type="Google" id="ProtNLM"/>
    </source>
</evidence>
<keyword evidence="2" id="KW-1133">Transmembrane helix</keyword>
<keyword evidence="2" id="KW-0472">Membrane</keyword>
<evidence type="ECO:0000256" key="1">
    <source>
        <dbReference type="ARBA" id="ARBA00005773"/>
    </source>
</evidence>
<feature type="transmembrane region" description="Helical" evidence="2">
    <location>
        <begin position="131"/>
        <end position="154"/>
    </location>
</feature>
<sequence>MRWQITTILLCAYGFLSDFTPSQPFSYQYEHTTLNISEHVLVSQVYPLWTYSYMPALIPALLIADLVLYKPMIIFKSISYTAVWGLFVYGGSVFSQQVALVFWGLSSAAEIAYFAYIYVKIPKEEFKKVTTYVRGALLLGRFVSYSAGQVLILLKWATFWSLNIISVIFVGLSLIFALSIPSVPWKTAYERKIATKGIKEGTKSVDIAPTYRRFAILHFKTLIEDLRKAYGNAFMMKWSLWWALATCACFQVGNYVQALWGAVINVENVEVYNGVTEALCPLVALPAVLLTRYLEINWSKWGELCLAACSLLDFSILWAMSQADNLIIMYIGYMLYRLLYEAMITIAQFNLAYALENDSYGLIFGTNTFVALVLQTTLTLVVTSPLGLALPVRPQFQVYSGFHLLVSMIFILPPLYRLIRKVKVLC</sequence>
<organism evidence="3 4">
    <name type="scientific">Parelaphostrongylus tenuis</name>
    <name type="common">Meningeal worm</name>
    <dbReference type="NCBI Taxonomy" id="148309"/>
    <lineage>
        <taxon>Eukaryota</taxon>
        <taxon>Metazoa</taxon>
        <taxon>Ecdysozoa</taxon>
        <taxon>Nematoda</taxon>
        <taxon>Chromadorea</taxon>
        <taxon>Rhabditida</taxon>
        <taxon>Rhabditina</taxon>
        <taxon>Rhabditomorpha</taxon>
        <taxon>Strongyloidea</taxon>
        <taxon>Metastrongylidae</taxon>
        <taxon>Parelaphostrongylus</taxon>
    </lineage>
</organism>